<comment type="caution">
    <text evidence="2">The sequence shown here is derived from an EMBL/GenBank/DDBJ whole genome shotgun (WGS) entry which is preliminary data.</text>
</comment>
<protein>
    <submittedName>
        <fullName evidence="2">Uncharacterized protein</fullName>
    </submittedName>
</protein>
<sequence>MQLRGAKLSTLMQKTAYAGIKEKKAEVTRKASDNNVRQVTLAIQHTFKRRPNPAQIWKRIRHKDFTRQVKNFLWKSLHSAHRIGSYWKHIPECEDRATCQCRRTEFGAATFTDEKGRNLPGVSRLYRILISESIFMIWKVRNECVITKGGDSSPVNMVHNKWLHAINQRLLFDRVLTNHAKYGKQNSIKTSVVLHTWSSTLLNEEDLPEDWTKEPRVLVGTEPKSSRSPPQPSGRRGQGR</sequence>
<keyword evidence="3" id="KW-1185">Reference proteome</keyword>
<evidence type="ECO:0000256" key="1">
    <source>
        <dbReference type="SAM" id="MobiDB-lite"/>
    </source>
</evidence>
<feature type="region of interest" description="Disordered" evidence="1">
    <location>
        <begin position="212"/>
        <end position="240"/>
    </location>
</feature>
<gene>
    <name evidence="2" type="ORF">B0H17DRAFT_1216065</name>
</gene>
<evidence type="ECO:0000313" key="3">
    <source>
        <dbReference type="Proteomes" id="UP001221757"/>
    </source>
</evidence>
<accession>A0AAD7CCQ6</accession>
<dbReference type="Proteomes" id="UP001221757">
    <property type="component" value="Unassembled WGS sequence"/>
</dbReference>
<dbReference type="EMBL" id="JARKIE010000401">
    <property type="protein sequence ID" value="KAJ7645321.1"/>
    <property type="molecule type" value="Genomic_DNA"/>
</dbReference>
<dbReference type="AlphaFoldDB" id="A0AAD7CCQ6"/>
<evidence type="ECO:0000313" key="2">
    <source>
        <dbReference type="EMBL" id="KAJ7645321.1"/>
    </source>
</evidence>
<name>A0AAD7CCQ6_MYCRO</name>
<proteinExistence type="predicted"/>
<reference evidence="2" key="1">
    <citation type="submission" date="2023-03" db="EMBL/GenBank/DDBJ databases">
        <title>Massive genome expansion in bonnet fungi (Mycena s.s.) driven by repeated elements and novel gene families across ecological guilds.</title>
        <authorList>
            <consortium name="Lawrence Berkeley National Laboratory"/>
            <person name="Harder C.B."/>
            <person name="Miyauchi S."/>
            <person name="Viragh M."/>
            <person name="Kuo A."/>
            <person name="Thoen E."/>
            <person name="Andreopoulos B."/>
            <person name="Lu D."/>
            <person name="Skrede I."/>
            <person name="Drula E."/>
            <person name="Henrissat B."/>
            <person name="Morin E."/>
            <person name="Kohler A."/>
            <person name="Barry K."/>
            <person name="LaButti K."/>
            <person name="Morin E."/>
            <person name="Salamov A."/>
            <person name="Lipzen A."/>
            <person name="Mereny Z."/>
            <person name="Hegedus B."/>
            <person name="Baldrian P."/>
            <person name="Stursova M."/>
            <person name="Weitz H."/>
            <person name="Taylor A."/>
            <person name="Grigoriev I.V."/>
            <person name="Nagy L.G."/>
            <person name="Martin F."/>
            <person name="Kauserud H."/>
        </authorList>
    </citation>
    <scope>NUCLEOTIDE SEQUENCE</scope>
    <source>
        <strain evidence="2">CBHHK067</strain>
    </source>
</reference>
<organism evidence="2 3">
    <name type="scientific">Mycena rosella</name>
    <name type="common">Pink bonnet</name>
    <name type="synonym">Agaricus rosellus</name>
    <dbReference type="NCBI Taxonomy" id="1033263"/>
    <lineage>
        <taxon>Eukaryota</taxon>
        <taxon>Fungi</taxon>
        <taxon>Dikarya</taxon>
        <taxon>Basidiomycota</taxon>
        <taxon>Agaricomycotina</taxon>
        <taxon>Agaricomycetes</taxon>
        <taxon>Agaricomycetidae</taxon>
        <taxon>Agaricales</taxon>
        <taxon>Marasmiineae</taxon>
        <taxon>Mycenaceae</taxon>
        <taxon>Mycena</taxon>
    </lineage>
</organism>